<dbReference type="AlphaFoldDB" id="A0A2T4U9R9"/>
<evidence type="ECO:0000313" key="2">
    <source>
        <dbReference type="EMBL" id="PTL40146.1"/>
    </source>
</evidence>
<keyword evidence="1" id="KW-0812">Transmembrane</keyword>
<feature type="transmembrane region" description="Helical" evidence="1">
    <location>
        <begin position="54"/>
        <end position="73"/>
    </location>
</feature>
<evidence type="ECO:0000256" key="1">
    <source>
        <dbReference type="SAM" id="Phobius"/>
    </source>
</evidence>
<dbReference type="EMBL" id="PZJJ01000002">
    <property type="protein sequence ID" value="PTL40146.1"/>
    <property type="molecule type" value="Genomic_DNA"/>
</dbReference>
<organism evidence="2 3">
    <name type="scientific">Alkalicoccus saliphilus</name>
    <dbReference type="NCBI Taxonomy" id="200989"/>
    <lineage>
        <taxon>Bacteria</taxon>
        <taxon>Bacillati</taxon>
        <taxon>Bacillota</taxon>
        <taxon>Bacilli</taxon>
        <taxon>Bacillales</taxon>
        <taxon>Bacillaceae</taxon>
        <taxon>Alkalicoccus</taxon>
    </lineage>
</organism>
<keyword evidence="3" id="KW-1185">Reference proteome</keyword>
<keyword evidence="1" id="KW-0472">Membrane</keyword>
<protein>
    <recommendedName>
        <fullName evidence="4">DUF3953 domain-containing protein</fullName>
    </recommendedName>
</protein>
<evidence type="ECO:0008006" key="4">
    <source>
        <dbReference type="Google" id="ProtNLM"/>
    </source>
</evidence>
<reference evidence="2 3" key="1">
    <citation type="submission" date="2018-03" db="EMBL/GenBank/DDBJ databases">
        <title>Alkalicoccus saliphilus sp. nov., isolated from a mineral pool.</title>
        <authorList>
            <person name="Zhao B."/>
        </authorList>
    </citation>
    <scope>NUCLEOTIDE SEQUENCE [LARGE SCALE GENOMIC DNA]</scope>
    <source>
        <strain evidence="2 3">6AG</strain>
    </source>
</reference>
<name>A0A2T4U9R9_9BACI</name>
<gene>
    <name evidence="2" type="ORF">C6Y45_01845</name>
</gene>
<evidence type="ECO:0000313" key="3">
    <source>
        <dbReference type="Proteomes" id="UP000240509"/>
    </source>
</evidence>
<feature type="transmembrane region" description="Helical" evidence="1">
    <location>
        <begin position="12"/>
        <end position="42"/>
    </location>
</feature>
<keyword evidence="1" id="KW-1133">Transmembrane helix</keyword>
<proteinExistence type="predicted"/>
<sequence>MVFGILGVLAALIWLMISLLSLPVPILVLDLFIIFGMLFLAVGARQQGQRKMMYLFFILTGLYAGFYLILLTAA</sequence>
<dbReference type="RefSeq" id="WP_107583323.1">
    <property type="nucleotide sequence ID" value="NZ_PZJJ01000002.1"/>
</dbReference>
<comment type="caution">
    <text evidence="2">The sequence shown here is derived from an EMBL/GenBank/DDBJ whole genome shotgun (WGS) entry which is preliminary data.</text>
</comment>
<dbReference type="Proteomes" id="UP000240509">
    <property type="component" value="Unassembled WGS sequence"/>
</dbReference>
<accession>A0A2T4U9R9</accession>